<evidence type="ECO:0000256" key="4">
    <source>
        <dbReference type="PROSITE-ProRule" id="PRU00335"/>
    </source>
</evidence>
<dbReference type="Proteomes" id="UP001628646">
    <property type="component" value="Unassembled WGS sequence"/>
</dbReference>
<dbReference type="RefSeq" id="WP_407800254.1">
    <property type="nucleotide sequence ID" value="NZ_JBJNUX010000004.1"/>
</dbReference>
<feature type="domain" description="HTH tetR-type" evidence="5">
    <location>
        <begin position="18"/>
        <end position="78"/>
    </location>
</feature>
<name>A0ABW8W2Q1_9PSED</name>
<dbReference type="Pfam" id="PF00440">
    <property type="entry name" value="TetR_N"/>
    <property type="match status" value="1"/>
</dbReference>
<comment type="caution">
    <text evidence="6">The sequence shown here is derived from an EMBL/GenBank/DDBJ whole genome shotgun (WGS) entry which is preliminary data.</text>
</comment>
<dbReference type="Gene3D" id="1.10.357.10">
    <property type="entry name" value="Tetracycline Repressor, domain 2"/>
    <property type="match status" value="1"/>
</dbReference>
<dbReference type="SUPFAM" id="SSF46689">
    <property type="entry name" value="Homeodomain-like"/>
    <property type="match status" value="1"/>
</dbReference>
<keyword evidence="2 4" id="KW-0238">DNA-binding</keyword>
<keyword evidence="7" id="KW-1185">Reference proteome</keyword>
<feature type="DNA-binding region" description="H-T-H motif" evidence="4">
    <location>
        <begin position="41"/>
        <end position="60"/>
    </location>
</feature>
<dbReference type="EMBL" id="JBJNUY010000005">
    <property type="protein sequence ID" value="MFL8999561.1"/>
    <property type="molecule type" value="Genomic_DNA"/>
</dbReference>
<evidence type="ECO:0000256" key="3">
    <source>
        <dbReference type="ARBA" id="ARBA00023163"/>
    </source>
</evidence>
<protein>
    <submittedName>
        <fullName evidence="6">TetR/AcrR family transcriptional regulator</fullName>
    </submittedName>
</protein>
<dbReference type="PANTHER" id="PTHR30055:SF234">
    <property type="entry name" value="HTH-TYPE TRANSCRIPTIONAL REGULATOR BETI"/>
    <property type="match status" value="1"/>
</dbReference>
<evidence type="ECO:0000313" key="6">
    <source>
        <dbReference type="EMBL" id="MFL8999561.1"/>
    </source>
</evidence>
<evidence type="ECO:0000259" key="5">
    <source>
        <dbReference type="PROSITE" id="PS50977"/>
    </source>
</evidence>
<dbReference type="InterPro" id="IPR050109">
    <property type="entry name" value="HTH-type_TetR-like_transc_reg"/>
</dbReference>
<sequence length="218" mass="24562">MTRNERYTFDADSPSPLCDRRTQTRMKALALFASRGFQQVSLRELGNHLGISAGSLYNHFESKETLLFELVEDLYEELLEPVLSQSPTKLDQGARVREFISRHIALQKLKHDQFQLAELELRNLSVEHLAQIESLRGQYELRLLNLLSMPDTPIYKSAVRGLMSLLNSLPTCEADTPLTDEHHLELATGMTLGVLAAARQTSKSMSAPVIAMRVARNV</sequence>
<reference evidence="6 7" key="1">
    <citation type="submission" date="2024-12" db="EMBL/GenBank/DDBJ databases">
        <title>Pseudomonas species isolated from Lotus nodules promote plant growth.</title>
        <authorList>
            <person name="Yu Y.-H."/>
            <person name="Kurtenbach J."/>
            <person name="Crosbie D."/>
            <person name="Brachmann A."/>
            <person name="Marin M."/>
        </authorList>
    </citation>
    <scope>NUCLEOTIDE SEQUENCE [LARGE SCALE GENOMIC DNA]</scope>
    <source>
        <strain evidence="6 7">PLb11B</strain>
    </source>
</reference>
<dbReference type="InterPro" id="IPR001647">
    <property type="entry name" value="HTH_TetR"/>
</dbReference>
<accession>A0ABW8W2Q1</accession>
<keyword evidence="3" id="KW-0804">Transcription</keyword>
<proteinExistence type="predicted"/>
<dbReference type="PROSITE" id="PS01081">
    <property type="entry name" value="HTH_TETR_1"/>
    <property type="match status" value="1"/>
</dbReference>
<dbReference type="PANTHER" id="PTHR30055">
    <property type="entry name" value="HTH-TYPE TRANSCRIPTIONAL REGULATOR RUTR"/>
    <property type="match status" value="1"/>
</dbReference>
<dbReference type="InterPro" id="IPR009057">
    <property type="entry name" value="Homeodomain-like_sf"/>
</dbReference>
<keyword evidence="1" id="KW-0805">Transcription regulation</keyword>
<evidence type="ECO:0000256" key="2">
    <source>
        <dbReference type="ARBA" id="ARBA00023125"/>
    </source>
</evidence>
<dbReference type="InterPro" id="IPR023772">
    <property type="entry name" value="DNA-bd_HTH_TetR-type_CS"/>
</dbReference>
<dbReference type="PROSITE" id="PS50977">
    <property type="entry name" value="HTH_TETR_2"/>
    <property type="match status" value="1"/>
</dbReference>
<dbReference type="Gene3D" id="1.10.10.60">
    <property type="entry name" value="Homeodomain-like"/>
    <property type="match status" value="1"/>
</dbReference>
<evidence type="ECO:0000313" key="7">
    <source>
        <dbReference type="Proteomes" id="UP001628646"/>
    </source>
</evidence>
<evidence type="ECO:0000256" key="1">
    <source>
        <dbReference type="ARBA" id="ARBA00023015"/>
    </source>
</evidence>
<gene>
    <name evidence="6" type="ORF">ACJ8NA_12970</name>
</gene>
<organism evidence="6 7">
    <name type="scientific">Pseudomonas azerbaijanorientalis</name>
    <dbReference type="NCBI Taxonomy" id="2842350"/>
    <lineage>
        <taxon>Bacteria</taxon>
        <taxon>Pseudomonadati</taxon>
        <taxon>Pseudomonadota</taxon>
        <taxon>Gammaproteobacteria</taxon>
        <taxon>Pseudomonadales</taxon>
        <taxon>Pseudomonadaceae</taxon>
        <taxon>Pseudomonas</taxon>
    </lineage>
</organism>
<dbReference type="PRINTS" id="PR00455">
    <property type="entry name" value="HTHTETR"/>
</dbReference>